<dbReference type="Proteomes" id="UP000333828">
    <property type="component" value="Unassembled WGS sequence"/>
</dbReference>
<evidence type="ECO:0000313" key="2">
    <source>
        <dbReference type="Proteomes" id="UP000333828"/>
    </source>
</evidence>
<keyword evidence="2" id="KW-1185">Reference proteome</keyword>
<gene>
    <name evidence="1" type="ORF">PIN31115_02893</name>
</gene>
<proteinExistence type="predicted"/>
<dbReference type="EMBL" id="CABPSI010000003">
    <property type="protein sequence ID" value="VVE16316.1"/>
    <property type="molecule type" value="Genomic_DNA"/>
</dbReference>
<protein>
    <submittedName>
        <fullName evidence="1">1,4-dihydroxy-2-naphthoyl-CoA hydrolase</fullName>
        <ecNumber evidence="1">3.1.2.28</ecNumber>
    </submittedName>
</protein>
<organism evidence="1 2">
    <name type="scientific">Pandoraea iniqua</name>
    <dbReference type="NCBI Taxonomy" id="2508288"/>
    <lineage>
        <taxon>Bacteria</taxon>
        <taxon>Pseudomonadati</taxon>
        <taxon>Pseudomonadota</taxon>
        <taxon>Betaproteobacteria</taxon>
        <taxon>Burkholderiales</taxon>
        <taxon>Burkholderiaceae</taxon>
        <taxon>Pandoraea</taxon>
    </lineage>
</organism>
<dbReference type="Gene3D" id="3.10.129.10">
    <property type="entry name" value="Hotdog Thioesterase"/>
    <property type="match status" value="1"/>
</dbReference>
<dbReference type="SUPFAM" id="SSF54637">
    <property type="entry name" value="Thioesterase/thiol ester dehydrase-isomerase"/>
    <property type="match status" value="1"/>
</dbReference>
<keyword evidence="1" id="KW-0378">Hydrolase</keyword>
<dbReference type="Pfam" id="PF13279">
    <property type="entry name" value="4HBT_2"/>
    <property type="match status" value="1"/>
</dbReference>
<dbReference type="RefSeq" id="WP_150684621.1">
    <property type="nucleotide sequence ID" value="NZ_CABPSI010000003.1"/>
</dbReference>
<dbReference type="InterPro" id="IPR029069">
    <property type="entry name" value="HotDog_dom_sf"/>
</dbReference>
<sequence>MISTEYVLSEQPFVVRRRVRWGECDPAGVVYTATFSDYVISVAELFYGSLFGGTPQAVKDRHGFGTPTRALEFDFRRSLWPDDTFDIGVEVEGIRTRTFTLLMTARKADGEIAFVARLTPVCIQRGKRESIEMPAVLREALDQYQTRCRTSYRTSCQTGCEAAGATTFAGEPTP</sequence>
<dbReference type="AlphaFoldDB" id="A0A5E4VXN8"/>
<dbReference type="CDD" id="cd00586">
    <property type="entry name" value="4HBT"/>
    <property type="match status" value="1"/>
</dbReference>
<dbReference type="EC" id="3.1.2.28" evidence="1"/>
<accession>A0A5E4VXN8</accession>
<reference evidence="1 2" key="1">
    <citation type="submission" date="2019-08" db="EMBL/GenBank/DDBJ databases">
        <authorList>
            <person name="Peeters C."/>
        </authorList>
    </citation>
    <scope>NUCLEOTIDE SEQUENCE [LARGE SCALE GENOMIC DNA]</scope>
    <source>
        <strain evidence="1 2">LMG 31115</strain>
    </source>
</reference>
<evidence type="ECO:0000313" key="1">
    <source>
        <dbReference type="EMBL" id="VVE16316.1"/>
    </source>
</evidence>
<dbReference type="GO" id="GO:0061522">
    <property type="term" value="F:1,4-dihydroxy-2-naphthoyl-CoA thioesterase activity"/>
    <property type="evidence" value="ECO:0007669"/>
    <property type="project" value="UniProtKB-EC"/>
</dbReference>
<name>A0A5E4VXN8_9BURK</name>